<evidence type="ECO:0000259" key="2">
    <source>
        <dbReference type="Pfam" id="PF09994"/>
    </source>
</evidence>
<dbReference type="OrthoDB" id="3057168at2759"/>
<keyword evidence="4" id="KW-1185">Reference proteome</keyword>
<feature type="domain" description="T6SS Phospholipase effector Tle1-like catalytic" evidence="2">
    <location>
        <begin position="2"/>
        <end position="276"/>
    </location>
</feature>
<evidence type="ECO:0000313" key="4">
    <source>
        <dbReference type="Proteomes" id="UP000237144"/>
    </source>
</evidence>
<feature type="compositionally biased region" description="Low complexity" evidence="1">
    <location>
        <begin position="444"/>
        <end position="462"/>
    </location>
</feature>
<dbReference type="EMBL" id="PJQD01000112">
    <property type="protein sequence ID" value="POY70648.1"/>
    <property type="molecule type" value="Genomic_DNA"/>
</dbReference>
<dbReference type="STRING" id="741276.A0A2S5B1H9"/>
<gene>
    <name evidence="3" type="ORF">BMF94_6354</name>
</gene>
<dbReference type="Proteomes" id="UP000237144">
    <property type="component" value="Unassembled WGS sequence"/>
</dbReference>
<protein>
    <recommendedName>
        <fullName evidence="2">T6SS Phospholipase effector Tle1-like catalytic domain-containing protein</fullName>
    </recommendedName>
</protein>
<name>A0A2S5B1H9_9BASI</name>
<sequence length="514" mass="56464">MKRLILLCDGTLEDASNEKNPALYSNVAKLARALEDLDERAQIKLYQGGVGTEEPVASSIVAAGLGRGMRQKVRALYDFLAMNWQAGDEIYLFGFSRGAYTDVIGILPPQSYLELFPVLFEALDAHTGKGDDDDKEAQTRLAKLLQPIEPFRKQQALTLRGRRLVECLGVFDMVGTRGRPAALRVSSPYATRYDTFGFEESRLPSCVARTYHALALDEHRIDFLPVVFSIMAPSTPDSTGLPQKLLQVWFSGAHADIGGGYAEGDLAAIALYWMISSVRDKLALNDSYLGRASRPLHAPWGQFAPHNSAVPPFNLAKRVDRTLPDLANPTSQQFFHRSILSQPDAHLRPDLIAFLQDAHFDDAFFVELSPYEQQQGRCWLVANRGEADSKPQSPTPTRPNDKTTFGSAAPSESIKSRPRVSPARPSSTLSLTDNEAPERGQRGPDAVAAPPTAPEPASVSVANLQDSPFYPLPRTTDALDARSPGATHRGFFAGVRRRFGEFERSAASKVERNV</sequence>
<dbReference type="InterPro" id="IPR018712">
    <property type="entry name" value="Tle1-like_cat"/>
</dbReference>
<proteinExistence type="predicted"/>
<evidence type="ECO:0000313" key="3">
    <source>
        <dbReference type="EMBL" id="POY70648.1"/>
    </source>
</evidence>
<dbReference type="AlphaFoldDB" id="A0A2S5B1H9"/>
<evidence type="ECO:0000256" key="1">
    <source>
        <dbReference type="SAM" id="MobiDB-lite"/>
    </source>
</evidence>
<dbReference type="PANTHER" id="PTHR33840:SF1">
    <property type="entry name" value="TLE1 PHOSPHOLIPASE DOMAIN-CONTAINING PROTEIN"/>
    <property type="match status" value="1"/>
</dbReference>
<dbReference type="Pfam" id="PF09994">
    <property type="entry name" value="T6SS_Tle1-like_cat"/>
    <property type="match status" value="1"/>
</dbReference>
<organism evidence="3 4">
    <name type="scientific">Rhodotorula taiwanensis</name>
    <dbReference type="NCBI Taxonomy" id="741276"/>
    <lineage>
        <taxon>Eukaryota</taxon>
        <taxon>Fungi</taxon>
        <taxon>Dikarya</taxon>
        <taxon>Basidiomycota</taxon>
        <taxon>Pucciniomycotina</taxon>
        <taxon>Microbotryomycetes</taxon>
        <taxon>Sporidiobolales</taxon>
        <taxon>Sporidiobolaceae</taxon>
        <taxon>Rhodotorula</taxon>
    </lineage>
</organism>
<dbReference type="PANTHER" id="PTHR33840">
    <property type="match status" value="1"/>
</dbReference>
<feature type="region of interest" description="Disordered" evidence="1">
    <location>
        <begin position="384"/>
        <end position="488"/>
    </location>
</feature>
<comment type="caution">
    <text evidence="3">The sequence shown here is derived from an EMBL/GenBank/DDBJ whole genome shotgun (WGS) entry which is preliminary data.</text>
</comment>
<reference evidence="3 4" key="1">
    <citation type="journal article" date="2018" name="Front. Microbiol.">
        <title>Prospects for Fungal Bioremediation of Acidic Radioactive Waste Sites: Characterization and Genome Sequence of Rhodotorula taiwanensis MD1149.</title>
        <authorList>
            <person name="Tkavc R."/>
            <person name="Matrosova V.Y."/>
            <person name="Grichenko O.E."/>
            <person name="Gostincar C."/>
            <person name="Volpe R.P."/>
            <person name="Klimenkova P."/>
            <person name="Gaidamakova E.K."/>
            <person name="Zhou C.E."/>
            <person name="Stewart B.J."/>
            <person name="Lyman M.G."/>
            <person name="Malfatti S.A."/>
            <person name="Rubinfeld B."/>
            <person name="Courtot M."/>
            <person name="Singh J."/>
            <person name="Dalgard C.L."/>
            <person name="Hamilton T."/>
            <person name="Frey K.G."/>
            <person name="Gunde-Cimerman N."/>
            <person name="Dugan L."/>
            <person name="Daly M.J."/>
        </authorList>
    </citation>
    <scope>NUCLEOTIDE SEQUENCE [LARGE SCALE GENOMIC DNA]</scope>
    <source>
        <strain evidence="3 4">MD1149</strain>
    </source>
</reference>
<accession>A0A2S5B1H9</accession>